<dbReference type="SUPFAM" id="SSF54928">
    <property type="entry name" value="RNA-binding domain, RBD"/>
    <property type="match status" value="1"/>
</dbReference>
<proteinExistence type="predicted"/>
<dbReference type="InterPro" id="IPR012677">
    <property type="entry name" value="Nucleotide-bd_a/b_plait_sf"/>
</dbReference>
<evidence type="ECO:0000256" key="3">
    <source>
        <dbReference type="ARBA" id="ARBA00023242"/>
    </source>
</evidence>
<evidence type="ECO:0000313" key="7">
    <source>
        <dbReference type="Proteomes" id="UP000887566"/>
    </source>
</evidence>
<keyword evidence="2 4" id="KW-0694">RNA-binding</keyword>
<name>A0A914W697_9BILA</name>
<evidence type="ECO:0000256" key="5">
    <source>
        <dbReference type="SAM" id="MobiDB-lite"/>
    </source>
</evidence>
<dbReference type="GO" id="GO:0003727">
    <property type="term" value="F:single-stranded RNA binding"/>
    <property type="evidence" value="ECO:0007669"/>
    <property type="project" value="TreeGrafter"/>
</dbReference>
<dbReference type="Pfam" id="PF00076">
    <property type="entry name" value="RRM_1"/>
    <property type="match status" value="1"/>
</dbReference>
<feature type="compositionally biased region" description="Basic and acidic residues" evidence="5">
    <location>
        <begin position="246"/>
        <end position="275"/>
    </location>
</feature>
<keyword evidence="7" id="KW-1185">Reference proteome</keyword>
<dbReference type="WBParaSite" id="PSAMB.scaffold3240size19131.g20758.t1">
    <property type="protein sequence ID" value="PSAMB.scaffold3240size19131.g20758.t1"/>
    <property type="gene ID" value="PSAMB.scaffold3240size19131.g20758"/>
</dbReference>
<dbReference type="Gene3D" id="3.30.70.330">
    <property type="match status" value="1"/>
</dbReference>
<dbReference type="GO" id="GO:0005654">
    <property type="term" value="C:nucleoplasm"/>
    <property type="evidence" value="ECO:0007669"/>
    <property type="project" value="UniProtKB-SubCell"/>
</dbReference>
<dbReference type="Proteomes" id="UP000887566">
    <property type="component" value="Unplaced"/>
</dbReference>
<feature type="domain" description="RRM" evidence="6">
    <location>
        <begin position="9"/>
        <end position="99"/>
    </location>
</feature>
<dbReference type="InterPro" id="IPR052285">
    <property type="entry name" value="NEXT_complex_subunit"/>
</dbReference>
<feature type="compositionally biased region" description="Basic and acidic residues" evidence="5">
    <location>
        <begin position="199"/>
        <end position="213"/>
    </location>
</feature>
<dbReference type="PROSITE" id="PS50102">
    <property type="entry name" value="RRM"/>
    <property type="match status" value="1"/>
</dbReference>
<comment type="subcellular location">
    <subcellularLocation>
        <location evidence="1">Nucleus</location>
        <location evidence="1">Nucleoplasm</location>
    </subcellularLocation>
</comment>
<evidence type="ECO:0000256" key="4">
    <source>
        <dbReference type="PROSITE-ProRule" id="PRU00176"/>
    </source>
</evidence>
<organism evidence="7 8">
    <name type="scientific">Plectus sambesii</name>
    <dbReference type="NCBI Taxonomy" id="2011161"/>
    <lineage>
        <taxon>Eukaryota</taxon>
        <taxon>Metazoa</taxon>
        <taxon>Ecdysozoa</taxon>
        <taxon>Nematoda</taxon>
        <taxon>Chromadorea</taxon>
        <taxon>Plectida</taxon>
        <taxon>Plectina</taxon>
        <taxon>Plectoidea</taxon>
        <taxon>Plectidae</taxon>
        <taxon>Plectus</taxon>
    </lineage>
</organism>
<protein>
    <submittedName>
        <fullName evidence="8">RRM domain-containing protein</fullName>
    </submittedName>
</protein>
<accession>A0A914W697</accession>
<evidence type="ECO:0000256" key="2">
    <source>
        <dbReference type="ARBA" id="ARBA00022884"/>
    </source>
</evidence>
<reference evidence="8" key="1">
    <citation type="submission" date="2022-11" db="UniProtKB">
        <authorList>
            <consortium name="WormBaseParasite"/>
        </authorList>
    </citation>
    <scope>IDENTIFICATION</scope>
</reference>
<sequence length="289" mass="32678">MGDQGERDRTVYITGLNHRVTKEHIYELFTQAGPVEKVVLIEKDAQKEKGGGDKREGSQRGFTFALVEFKDRESVPFSIAILNGIELYGQPIVVKPREGSDHGSAIEEIMRLLHGPAQGNMSRNSSQQQHHHHQQPPPLSWSRTHPMDVRGMMGPPGGTPYASPLAGMFTGFTPPPPPPPEFHRNAGRQHSHPPPLMAPRRDRGESWEDRGYEQRYNNNGGPRGGDFRHAERDSRGGGRDQPQWAADRRGSRPQDDRDYRQRENRGDFDRDRRDPYPGPNHGGGRRGRR</sequence>
<evidence type="ECO:0000256" key="1">
    <source>
        <dbReference type="ARBA" id="ARBA00004642"/>
    </source>
</evidence>
<dbReference type="InterPro" id="IPR035979">
    <property type="entry name" value="RBD_domain_sf"/>
</dbReference>
<dbReference type="PANTHER" id="PTHR13798:SF11">
    <property type="entry name" value="RNA-BINDING PROTEIN 7-RELATED"/>
    <property type="match status" value="1"/>
</dbReference>
<evidence type="ECO:0000313" key="8">
    <source>
        <dbReference type="WBParaSite" id="PSAMB.scaffold3240size19131.g20758.t1"/>
    </source>
</evidence>
<evidence type="ECO:0000259" key="6">
    <source>
        <dbReference type="PROSITE" id="PS50102"/>
    </source>
</evidence>
<feature type="region of interest" description="Disordered" evidence="5">
    <location>
        <begin position="117"/>
        <end position="289"/>
    </location>
</feature>
<dbReference type="AlphaFoldDB" id="A0A914W697"/>
<dbReference type="InterPro" id="IPR000504">
    <property type="entry name" value="RRM_dom"/>
</dbReference>
<dbReference type="PANTHER" id="PTHR13798">
    <property type="entry name" value="RNA BINDING MOTIF RBM PROTEIN -RELATED"/>
    <property type="match status" value="1"/>
</dbReference>
<dbReference type="GO" id="GO:0000381">
    <property type="term" value="P:regulation of alternative mRNA splicing, via spliceosome"/>
    <property type="evidence" value="ECO:0007669"/>
    <property type="project" value="TreeGrafter"/>
</dbReference>
<keyword evidence="3" id="KW-0539">Nucleus</keyword>
<feature type="compositionally biased region" description="Basic and acidic residues" evidence="5">
    <location>
        <begin position="225"/>
        <end position="238"/>
    </location>
</feature>
<dbReference type="SMART" id="SM00360">
    <property type="entry name" value="RRM"/>
    <property type="match status" value="1"/>
</dbReference>